<evidence type="ECO:0000313" key="1">
    <source>
        <dbReference type="EMBL" id="CAL7944042.1"/>
    </source>
</evidence>
<reference evidence="1 2" key="1">
    <citation type="submission" date="2024-08" db="EMBL/GenBank/DDBJ databases">
        <authorList>
            <person name="Will J Nash"/>
            <person name="Angela Man"/>
            <person name="Seanna McTaggart"/>
            <person name="Kendall Baker"/>
            <person name="Tom Barker"/>
            <person name="Leah Catchpole"/>
            <person name="Alex Durrant"/>
            <person name="Karim Gharbi"/>
            <person name="Naomi Irish"/>
            <person name="Gemy Kaithakottil"/>
            <person name="Debby Ku"/>
            <person name="Aaliyah Providence"/>
            <person name="Felix Shaw"/>
            <person name="David Swarbreck"/>
            <person name="Chris Watkins"/>
            <person name="Ann M. McCartney"/>
            <person name="Giulio Formenti"/>
            <person name="Alice Mouton"/>
            <person name="Noel Vella"/>
            <person name="Bjorn M von Reumont"/>
            <person name="Adriana Vella"/>
            <person name="Wilfried Haerty"/>
        </authorList>
    </citation>
    <scope>NUCLEOTIDE SEQUENCE [LARGE SCALE GENOMIC DNA]</scope>
</reference>
<gene>
    <name evidence="1" type="ORF">XYLVIOL_LOCUS6444</name>
</gene>
<accession>A0ABP1NUK5</accession>
<evidence type="ECO:0000313" key="2">
    <source>
        <dbReference type="Proteomes" id="UP001642520"/>
    </source>
</evidence>
<dbReference type="EMBL" id="CAXAJV020001293">
    <property type="protein sequence ID" value="CAL7944042.1"/>
    <property type="molecule type" value="Genomic_DNA"/>
</dbReference>
<protein>
    <submittedName>
        <fullName evidence="1">Uncharacterized protein</fullName>
    </submittedName>
</protein>
<dbReference type="Proteomes" id="UP001642520">
    <property type="component" value="Unassembled WGS sequence"/>
</dbReference>
<keyword evidence="2" id="KW-1185">Reference proteome</keyword>
<proteinExistence type="predicted"/>
<comment type="caution">
    <text evidence="1">The sequence shown here is derived from an EMBL/GenBank/DDBJ whole genome shotgun (WGS) entry which is preliminary data.</text>
</comment>
<organism evidence="1 2">
    <name type="scientific">Xylocopa violacea</name>
    <name type="common">Violet carpenter bee</name>
    <name type="synonym">Apis violacea</name>
    <dbReference type="NCBI Taxonomy" id="135666"/>
    <lineage>
        <taxon>Eukaryota</taxon>
        <taxon>Metazoa</taxon>
        <taxon>Ecdysozoa</taxon>
        <taxon>Arthropoda</taxon>
        <taxon>Hexapoda</taxon>
        <taxon>Insecta</taxon>
        <taxon>Pterygota</taxon>
        <taxon>Neoptera</taxon>
        <taxon>Endopterygota</taxon>
        <taxon>Hymenoptera</taxon>
        <taxon>Apocrita</taxon>
        <taxon>Aculeata</taxon>
        <taxon>Apoidea</taxon>
        <taxon>Anthophila</taxon>
        <taxon>Apidae</taxon>
        <taxon>Xylocopa</taxon>
        <taxon>Xylocopa</taxon>
    </lineage>
</organism>
<name>A0ABP1NUK5_XYLVO</name>
<sequence length="74" mass="8239">MAFEGHSSVLGEFGGATASGCLLRKNQSTSLEITLADRHRCVLRTRIEVIQSNKMGPGKYEAMFKVKIKLKKNR</sequence>